<dbReference type="EMBL" id="JAAKFY010000027">
    <property type="protein sequence ID" value="KAF3832348.1"/>
    <property type="molecule type" value="Genomic_DNA"/>
</dbReference>
<keyword evidence="5" id="KW-0520">NAD</keyword>
<dbReference type="Proteomes" id="UP000518266">
    <property type="component" value="Unassembled WGS sequence"/>
</dbReference>
<comment type="similarity">
    <text evidence="6">Belongs to the ARTD/PARP family.</text>
</comment>
<evidence type="ECO:0000313" key="8">
    <source>
        <dbReference type="Proteomes" id="UP000518266"/>
    </source>
</evidence>
<keyword evidence="1" id="KW-0328">Glycosyltransferase</keyword>
<keyword evidence="3" id="KW-0548">Nucleotidyltransferase</keyword>
<dbReference type="GO" id="GO:0016779">
    <property type="term" value="F:nucleotidyltransferase activity"/>
    <property type="evidence" value="ECO:0007669"/>
    <property type="project" value="UniProtKB-KW"/>
</dbReference>
<dbReference type="OrthoDB" id="109543at2759"/>
<evidence type="ECO:0008006" key="9">
    <source>
        <dbReference type="Google" id="ProtNLM"/>
    </source>
</evidence>
<evidence type="ECO:0000256" key="5">
    <source>
        <dbReference type="ARBA" id="ARBA00023027"/>
    </source>
</evidence>
<evidence type="ECO:0000256" key="1">
    <source>
        <dbReference type="ARBA" id="ARBA00022676"/>
    </source>
</evidence>
<evidence type="ECO:0000313" key="7">
    <source>
        <dbReference type="EMBL" id="KAF3832348.1"/>
    </source>
</evidence>
<keyword evidence="4" id="KW-0013">ADP-ribosylation</keyword>
<sequence>MKVDGDCSGHQNHTHGVGVTGAWTPAVDAHVDVLGPHVVGGVGVEDGEDAAVQVSLASSLSVTGHGDDGGAGPVPGDQPVSTIMAEAKLLKEASTAPIAIASAGSVQGGVERRRSSNTCRWNMAASASRAIWHTMMQSAPSNTALATSLPSARRPIIIFWARKTFSVGISIPSTALTASTSAALRMKDANTMSTPCSKPNCRSWMSFSETAGRSTAAPGRFTPFLLPMGYESVVNVDPAADFHHFGDVLVVEPQDFFAAVVCVSIVQGYLEHVALFQLHLSFAALLEAPTRLTNVLNGLCMVLQKGRQMMPVLRAVVGSESMSRRHMCSRKVSAMAALSCCVWMKAEPSCGGVGTAAPTAHVAVPLAGNSLSMDPLRCLRPMDTPVQVSDRSAIQSPCPLAKGLAWKTHGERERQVFCSSEECEKERWSDEALRISVLVPSTWKYAAMDIKGQCWTDEESDGENESEQFLYGIQGSCAADLYRHPQLDADIEAVKDITSTTVLSLEYGTIDDVDIDLHINIGFLDSHQSRCSSPPKEGFSLGLQLKKILSTFTSQQWKHLSNEFLKAQQEKRHSWFKAGGTIKKFRAGLSIFSPIPKSPSFPLIQDTVLKGKLSVPELRVTRLMNRSISCTMKNPKGELFSYPPNSQAGGHCKNIPTLEYGFLVQIMKYSEQRIPTLNEYCVPAVCTRELCVFSFYTLGVMSGAAEEVATGAEVVDLLVAMCRAALESPRKSIIFEPYPSVVDPNDPKTLAFNPKKKNYERLQKALDSVMSIREMTQGSYLEIKKQMDKLDPLAHPLLQCN</sequence>
<evidence type="ECO:0000256" key="6">
    <source>
        <dbReference type="ARBA" id="ARBA00024347"/>
    </source>
</evidence>
<proteinExistence type="inferred from homology"/>
<evidence type="ECO:0000256" key="3">
    <source>
        <dbReference type="ARBA" id="ARBA00022695"/>
    </source>
</evidence>
<dbReference type="InterPro" id="IPR051838">
    <property type="entry name" value="ARTD_PARP"/>
</dbReference>
<reference evidence="7 8" key="1">
    <citation type="submission" date="2020-03" db="EMBL/GenBank/DDBJ databases">
        <title>Dissostichus mawsoni Genome sequencing and assembly.</title>
        <authorList>
            <person name="Park H."/>
        </authorList>
    </citation>
    <scope>NUCLEOTIDE SEQUENCE [LARGE SCALE GENOMIC DNA]</scope>
    <source>
        <strain evidence="7">DM0001</strain>
        <tissue evidence="7">Muscle</tissue>
    </source>
</reference>
<protein>
    <recommendedName>
        <fullName evidence="9">Poly(ADP-ribose) polymerase family member 6</fullName>
    </recommendedName>
</protein>
<dbReference type="AlphaFoldDB" id="A0A7J5X7D3"/>
<organism evidence="7 8">
    <name type="scientific">Dissostichus mawsoni</name>
    <name type="common">Antarctic cod</name>
    <dbReference type="NCBI Taxonomy" id="36200"/>
    <lineage>
        <taxon>Eukaryota</taxon>
        <taxon>Metazoa</taxon>
        <taxon>Chordata</taxon>
        <taxon>Craniata</taxon>
        <taxon>Vertebrata</taxon>
        <taxon>Euteleostomi</taxon>
        <taxon>Actinopterygii</taxon>
        <taxon>Neopterygii</taxon>
        <taxon>Teleostei</taxon>
        <taxon>Neoteleostei</taxon>
        <taxon>Acanthomorphata</taxon>
        <taxon>Eupercaria</taxon>
        <taxon>Perciformes</taxon>
        <taxon>Notothenioidei</taxon>
        <taxon>Nototheniidae</taxon>
        <taxon>Dissostichus</taxon>
    </lineage>
</organism>
<evidence type="ECO:0000256" key="2">
    <source>
        <dbReference type="ARBA" id="ARBA00022679"/>
    </source>
</evidence>
<evidence type="ECO:0000256" key="4">
    <source>
        <dbReference type="ARBA" id="ARBA00022765"/>
    </source>
</evidence>
<gene>
    <name evidence="7" type="ORF">F7725_026013</name>
</gene>
<comment type="caution">
    <text evidence="7">The sequence shown here is derived from an EMBL/GenBank/DDBJ whole genome shotgun (WGS) entry which is preliminary data.</text>
</comment>
<dbReference type="CDD" id="cd01341">
    <property type="entry name" value="ADP_ribosyl"/>
    <property type="match status" value="1"/>
</dbReference>
<keyword evidence="8" id="KW-1185">Reference proteome</keyword>
<dbReference type="GO" id="GO:0016757">
    <property type="term" value="F:glycosyltransferase activity"/>
    <property type="evidence" value="ECO:0007669"/>
    <property type="project" value="UniProtKB-KW"/>
</dbReference>
<accession>A0A7J5X7D3</accession>
<dbReference type="PANTHER" id="PTHR21328">
    <property type="entry name" value="POLY ADP-RIBOSE POLYMERASE FAMILY, MEMBER PARP"/>
    <property type="match status" value="1"/>
</dbReference>
<keyword evidence="2" id="KW-0808">Transferase</keyword>
<name>A0A7J5X7D3_DISMA</name>